<reference evidence="1" key="2">
    <citation type="journal article" date="2015" name="Fish Shellfish Immunol.">
        <title>Early steps in the European eel (Anguilla anguilla)-Vibrio vulnificus interaction in the gills: Role of the RtxA13 toxin.</title>
        <authorList>
            <person name="Callol A."/>
            <person name="Pajuelo D."/>
            <person name="Ebbesson L."/>
            <person name="Teles M."/>
            <person name="MacKenzie S."/>
            <person name="Amaro C."/>
        </authorList>
    </citation>
    <scope>NUCLEOTIDE SEQUENCE</scope>
</reference>
<sequence>MSTYMLSLFRDNFGPCQPLASRR</sequence>
<proteinExistence type="predicted"/>
<name>A0A0E9QFG3_ANGAN</name>
<organism evidence="1">
    <name type="scientific">Anguilla anguilla</name>
    <name type="common">European freshwater eel</name>
    <name type="synonym">Muraena anguilla</name>
    <dbReference type="NCBI Taxonomy" id="7936"/>
    <lineage>
        <taxon>Eukaryota</taxon>
        <taxon>Metazoa</taxon>
        <taxon>Chordata</taxon>
        <taxon>Craniata</taxon>
        <taxon>Vertebrata</taxon>
        <taxon>Euteleostomi</taxon>
        <taxon>Actinopterygii</taxon>
        <taxon>Neopterygii</taxon>
        <taxon>Teleostei</taxon>
        <taxon>Anguilliformes</taxon>
        <taxon>Anguillidae</taxon>
        <taxon>Anguilla</taxon>
    </lineage>
</organism>
<reference evidence="1" key="1">
    <citation type="submission" date="2014-11" db="EMBL/GenBank/DDBJ databases">
        <authorList>
            <person name="Amaro Gonzalez C."/>
        </authorList>
    </citation>
    <scope>NUCLEOTIDE SEQUENCE</scope>
</reference>
<dbReference type="EMBL" id="GBXM01093507">
    <property type="protein sequence ID" value="JAH15070.1"/>
    <property type="molecule type" value="Transcribed_RNA"/>
</dbReference>
<dbReference type="AlphaFoldDB" id="A0A0E9QFG3"/>
<evidence type="ECO:0000313" key="1">
    <source>
        <dbReference type="EMBL" id="JAH15070.1"/>
    </source>
</evidence>
<accession>A0A0E9QFG3</accession>
<protein>
    <submittedName>
        <fullName evidence="1">Uncharacterized protein</fullName>
    </submittedName>
</protein>